<comment type="caution">
    <text evidence="1">The sequence shown here is derived from an EMBL/GenBank/DDBJ whole genome shotgun (WGS) entry which is preliminary data.</text>
</comment>
<reference evidence="1" key="1">
    <citation type="submission" date="2023-06" db="EMBL/GenBank/DDBJ databases">
        <authorList>
            <person name="Jiang Y."/>
            <person name="Liu Q."/>
        </authorList>
    </citation>
    <scope>NUCLEOTIDE SEQUENCE</scope>
    <source>
        <strain evidence="1">CGMCC 1.12090</strain>
    </source>
</reference>
<dbReference type="RefSeq" id="WP_301812915.1">
    <property type="nucleotide sequence ID" value="NZ_JAUJZH010000018.1"/>
</dbReference>
<dbReference type="EMBL" id="JAUKVY010000018">
    <property type="protein sequence ID" value="MDO1535215.1"/>
    <property type="molecule type" value="Genomic_DNA"/>
</dbReference>
<dbReference type="Proteomes" id="UP001169027">
    <property type="component" value="Unassembled WGS sequence"/>
</dbReference>
<sequence length="56" mass="6199">MLTDLLRGQDSRKAEKRITVVTRSGRGLDDFPSKTFRRLRASQGATSVCNGKQDCA</sequence>
<proteinExistence type="predicted"/>
<evidence type="ECO:0000313" key="2">
    <source>
        <dbReference type="Proteomes" id="UP001169027"/>
    </source>
</evidence>
<accession>A0ABT8S8X1</accession>
<protein>
    <submittedName>
        <fullName evidence="1">Uncharacterized protein</fullName>
    </submittedName>
</protein>
<keyword evidence="2" id="KW-1185">Reference proteome</keyword>
<gene>
    <name evidence="1" type="ORF">Q2T77_23250</name>
</gene>
<name>A0ABT8S8X1_9BURK</name>
<evidence type="ECO:0000313" key="1">
    <source>
        <dbReference type="EMBL" id="MDO1535215.1"/>
    </source>
</evidence>
<organism evidence="1 2">
    <name type="scientific">Variovorax ginsengisoli</name>
    <dbReference type="NCBI Taxonomy" id="363844"/>
    <lineage>
        <taxon>Bacteria</taxon>
        <taxon>Pseudomonadati</taxon>
        <taxon>Pseudomonadota</taxon>
        <taxon>Betaproteobacteria</taxon>
        <taxon>Burkholderiales</taxon>
        <taxon>Comamonadaceae</taxon>
        <taxon>Variovorax</taxon>
    </lineage>
</organism>